<dbReference type="InterPro" id="IPR016024">
    <property type="entry name" value="ARM-type_fold"/>
</dbReference>
<comment type="caution">
    <text evidence="2">The sequence shown here is derived from an EMBL/GenBank/DDBJ whole genome shotgun (WGS) entry which is preliminary data.</text>
</comment>
<sequence>MKSQVNRSQELLRLIGTAQLQSTPPNEVSRVLFQLQNDLNAQYFGTFSHEDKEIAFKEIWKLLLYCASHTSSSVRLSAYRLTGCFLLKIQPYYTTQIQKTFSDVSTNATIDIKSSAIIASSFAFLSNRISLPYLSYFIDSTPVYHHFTISDPIFAEHLSSIISNLGELGFEWFSTLLHSFLALIQNSSDRYLIKSIAAIIKHDPLNLFNDVLQFIYDQKDFKDFLSLVSFIITSNEILQNSNLNLYKIAQTAMDVLEHQDSCNATQIDSAMQVLNIRSNSFKVETNLNENGSLEIVLNSTNNDQNDQSIQINMNINNLVSRPSFYLFDLPLQITLPTENDSQLTFSAKMRSLAKHANKHTEKACSIFDVFLQNYSSKYNEKVSSVLQGVSDSIPTFIKFVDKKVLIPFLENAIFSSPSNWFHSADQLNLIKCIPPESFNDLFGSKGLKRIGNLLIKLALSQNEQVSKKSIKVLRRIVNENNFKDLTLLISKRIDIYDSFNLIHLLPLLTNIVNNMKGCSTDHLNFLILQLFELTDLYINELNVLTEIFLFFGCFNLNFVSIKTITNAFFTALSIIFASITCVTGFSDWPFSLPNGLLKSAMEMVEVDIRSKNIDVSSEDSLNYDYYLRPCVSAMKFVYVIPVKFVTKNFILTFYDKLRNIFPYESALFIQKYWETFLNDERVETVIKMDQSLRYIQSYESAALVCRLYIKVFRIEYKEKLKACSEDLRNIADFVEKNPQYTTNEQRILFKAIKYFTNEPRSDPTPEFEKEVIENIPDLYTNLFNKLYEIHKETPKEPTIIELARFDYKPVPDLHSKLELSDPCVKTQIIHSTREFSNDEYQQLLNYYVECNDINGIDLIIRCCYTNNIKLDIKGLTFPKKSLPILIRYLRAMKLPELESILASLPEDEQQPSSIQRARIYATSNKYIEMMKTAEKIKKDQLKLFAQTIFIHDYSVDDLIAASLHCLEVAKSTNKLRYSLKVTMSVLSRLETISDDYLESLIILFHQREDELDTYSASICLYLIAQKLQQPNDKLNIYITHLIANISQAAPEICILYSALFFISSQDPLFNQTLHKVIEHLFYINQPSLFNGGVKLFSKAFEIFSNKNLDILMRKCFPEILQLLPKFGSYFTIAEKTVPVIMHVFKTGSKKQQLTIFNCHASLIPSPSSASFVYYTNLLASFITYSDGVKWQINDYNNLINVTRQMLTSPGNEALLHSYIKIISLRAEAIQGTPKRESLVMDEVDKFLEKGLNFCDYYQIHHTIFDWCLILLKENGINQTLPIISSLIFKKSPRFFPAFTGVAIFLNYYKNSVKNTREKDMRYKMNNALISTGKLMFNENARAHGVAIALLTINESLRKALTLAMFESDCERSEQIVQEVLKSHPNLLQ</sequence>
<feature type="transmembrane region" description="Helical" evidence="1">
    <location>
        <begin position="541"/>
        <end position="559"/>
    </location>
</feature>
<gene>
    <name evidence="2" type="ORF">M9Y10_007616</name>
</gene>
<keyword evidence="3" id="KW-1185">Reference proteome</keyword>
<dbReference type="SUPFAM" id="SSF48371">
    <property type="entry name" value="ARM repeat"/>
    <property type="match status" value="1"/>
</dbReference>
<evidence type="ECO:0000313" key="3">
    <source>
        <dbReference type="Proteomes" id="UP001470230"/>
    </source>
</evidence>
<dbReference type="Proteomes" id="UP001470230">
    <property type="component" value="Unassembled WGS sequence"/>
</dbReference>
<dbReference type="EMBL" id="JAPFFF010000013">
    <property type="protein sequence ID" value="KAK8871871.1"/>
    <property type="molecule type" value="Genomic_DNA"/>
</dbReference>
<keyword evidence="1" id="KW-0812">Transmembrane</keyword>
<name>A0ABR2J2T8_9EUKA</name>
<evidence type="ECO:0000256" key="1">
    <source>
        <dbReference type="SAM" id="Phobius"/>
    </source>
</evidence>
<protein>
    <submittedName>
        <fullName evidence="2">Uncharacterized protein</fullName>
    </submittedName>
</protein>
<proteinExistence type="predicted"/>
<keyword evidence="1" id="KW-1133">Transmembrane helix</keyword>
<reference evidence="2 3" key="1">
    <citation type="submission" date="2024-04" db="EMBL/GenBank/DDBJ databases">
        <title>Tritrichomonas musculus Genome.</title>
        <authorList>
            <person name="Alves-Ferreira E."/>
            <person name="Grigg M."/>
            <person name="Lorenzi H."/>
            <person name="Galac M."/>
        </authorList>
    </citation>
    <scope>NUCLEOTIDE SEQUENCE [LARGE SCALE GENOMIC DNA]</scope>
    <source>
        <strain evidence="2 3">EAF2021</strain>
    </source>
</reference>
<accession>A0ABR2J2T8</accession>
<keyword evidence="1" id="KW-0472">Membrane</keyword>
<feature type="transmembrane region" description="Helical" evidence="1">
    <location>
        <begin position="566"/>
        <end position="585"/>
    </location>
</feature>
<organism evidence="2 3">
    <name type="scientific">Tritrichomonas musculus</name>
    <dbReference type="NCBI Taxonomy" id="1915356"/>
    <lineage>
        <taxon>Eukaryota</taxon>
        <taxon>Metamonada</taxon>
        <taxon>Parabasalia</taxon>
        <taxon>Tritrichomonadida</taxon>
        <taxon>Tritrichomonadidae</taxon>
        <taxon>Tritrichomonas</taxon>
    </lineage>
</organism>
<evidence type="ECO:0000313" key="2">
    <source>
        <dbReference type="EMBL" id="KAK8871871.1"/>
    </source>
</evidence>